<evidence type="ECO:0000313" key="9">
    <source>
        <dbReference type="Proteomes" id="UP000265040"/>
    </source>
</evidence>
<gene>
    <name evidence="8" type="primary">MSI1</name>
</gene>
<dbReference type="GO" id="GO:0003729">
    <property type="term" value="F:mRNA binding"/>
    <property type="evidence" value="ECO:0007669"/>
    <property type="project" value="TreeGrafter"/>
</dbReference>
<dbReference type="CDD" id="cd12576">
    <property type="entry name" value="RRM1_MSI"/>
    <property type="match status" value="1"/>
</dbReference>
<dbReference type="Pfam" id="PF00076">
    <property type="entry name" value="RRM_1"/>
    <property type="match status" value="2"/>
</dbReference>
<accession>A0A7N6AD16</accession>
<keyword evidence="5 6" id="KW-0694">RNA-binding</keyword>
<dbReference type="GeneTree" id="ENSGT00940000156515"/>
<dbReference type="GO" id="GO:0005737">
    <property type="term" value="C:cytoplasm"/>
    <property type="evidence" value="ECO:0007669"/>
    <property type="project" value="UniProtKB-SubCell"/>
</dbReference>
<evidence type="ECO:0000256" key="1">
    <source>
        <dbReference type="ARBA" id="ARBA00004496"/>
    </source>
</evidence>
<dbReference type="FunFam" id="3.30.70.330:FF:001081">
    <property type="entry name" value="RNA-binding protein Musashi homolog 1"/>
    <property type="match status" value="1"/>
</dbReference>
<dbReference type="GO" id="GO:0006417">
    <property type="term" value="P:regulation of translation"/>
    <property type="evidence" value="ECO:0007669"/>
    <property type="project" value="TreeGrafter"/>
</dbReference>
<dbReference type="PANTHER" id="PTHR48032:SF3">
    <property type="entry name" value="RNA-BINDING PROTEIN MUSASHI HOMOLOG 1"/>
    <property type="match status" value="1"/>
</dbReference>
<comment type="similarity">
    <text evidence="2">Belongs to the Musashi family.</text>
</comment>
<keyword evidence="3" id="KW-0963">Cytoplasm</keyword>
<feature type="domain" description="RRM" evidence="7">
    <location>
        <begin position="20"/>
        <end position="102"/>
    </location>
</feature>
<evidence type="ECO:0000256" key="4">
    <source>
        <dbReference type="ARBA" id="ARBA00022737"/>
    </source>
</evidence>
<evidence type="ECO:0000256" key="5">
    <source>
        <dbReference type="ARBA" id="ARBA00022884"/>
    </source>
</evidence>
<reference evidence="8" key="2">
    <citation type="submission" date="2025-08" db="UniProtKB">
        <authorList>
            <consortium name="Ensembl"/>
        </authorList>
    </citation>
    <scope>IDENTIFICATION</scope>
</reference>
<dbReference type="AlphaFoldDB" id="A0A7N6AD16"/>
<dbReference type="InterPro" id="IPR034126">
    <property type="entry name" value="MSI_RRM2"/>
</dbReference>
<dbReference type="Proteomes" id="UP000265040">
    <property type="component" value="Chromosome 9"/>
</dbReference>
<dbReference type="PROSITE" id="PS50102">
    <property type="entry name" value="RRM"/>
    <property type="match status" value="2"/>
</dbReference>
<name>A0A7N6AD16_ANATE</name>
<dbReference type="GO" id="GO:0007417">
    <property type="term" value="P:central nervous system development"/>
    <property type="evidence" value="ECO:0007669"/>
    <property type="project" value="TreeGrafter"/>
</dbReference>
<dbReference type="Ensembl" id="ENSATET00000067956.2">
    <property type="protein sequence ID" value="ENSATEP00000044554.2"/>
    <property type="gene ID" value="ENSATEG00000017059.3"/>
</dbReference>
<evidence type="ECO:0000259" key="7">
    <source>
        <dbReference type="PROSITE" id="PS50102"/>
    </source>
</evidence>
<proteinExistence type="inferred from homology"/>
<dbReference type="Gene3D" id="3.30.70.330">
    <property type="match status" value="2"/>
</dbReference>
<comment type="subcellular location">
    <subcellularLocation>
        <location evidence="1">Cytoplasm</location>
    </subcellularLocation>
</comment>
<reference evidence="8" key="1">
    <citation type="submission" date="2021-04" db="EMBL/GenBank/DDBJ databases">
        <authorList>
            <consortium name="Wellcome Sanger Institute Data Sharing"/>
        </authorList>
    </citation>
    <scope>NUCLEOTIDE SEQUENCE [LARGE SCALE GENOMIC DNA]</scope>
</reference>
<dbReference type="FunFam" id="3.30.70.330:FF:000020">
    <property type="entry name" value="RNA-binding protein Musashi homolog 2 isoform X1"/>
    <property type="match status" value="1"/>
</dbReference>
<keyword evidence="4" id="KW-0677">Repeat</keyword>
<evidence type="ECO:0000256" key="3">
    <source>
        <dbReference type="ARBA" id="ARBA00022490"/>
    </source>
</evidence>
<dbReference type="SUPFAM" id="SSF54928">
    <property type="entry name" value="RNA-binding domain, RBD"/>
    <property type="match status" value="2"/>
</dbReference>
<keyword evidence="9" id="KW-1185">Reference proteome</keyword>
<dbReference type="InterPro" id="IPR035979">
    <property type="entry name" value="RBD_domain_sf"/>
</dbReference>
<organism evidence="8 9">
    <name type="scientific">Anabas testudineus</name>
    <name type="common">Climbing perch</name>
    <name type="synonym">Anthias testudineus</name>
    <dbReference type="NCBI Taxonomy" id="64144"/>
    <lineage>
        <taxon>Eukaryota</taxon>
        <taxon>Metazoa</taxon>
        <taxon>Chordata</taxon>
        <taxon>Craniata</taxon>
        <taxon>Vertebrata</taxon>
        <taxon>Euteleostomi</taxon>
        <taxon>Actinopterygii</taxon>
        <taxon>Neopterygii</taxon>
        <taxon>Teleostei</taxon>
        <taxon>Neoteleostei</taxon>
        <taxon>Acanthomorphata</taxon>
        <taxon>Anabantaria</taxon>
        <taxon>Anabantiformes</taxon>
        <taxon>Anabantoidei</taxon>
        <taxon>Anabantidae</taxon>
        <taxon>Anabas</taxon>
    </lineage>
</organism>
<dbReference type="CDD" id="cd12323">
    <property type="entry name" value="RRM2_MSI"/>
    <property type="match status" value="1"/>
</dbReference>
<dbReference type="InterPro" id="IPR012677">
    <property type="entry name" value="Nucleotide-bd_a/b_plait_sf"/>
</dbReference>
<evidence type="ECO:0000256" key="6">
    <source>
        <dbReference type="PROSITE-ProRule" id="PRU00176"/>
    </source>
</evidence>
<dbReference type="SMART" id="SM00360">
    <property type="entry name" value="RRM"/>
    <property type="match status" value="2"/>
</dbReference>
<protein>
    <recommendedName>
        <fullName evidence="7">RRM domain-containing protein</fullName>
    </recommendedName>
</protein>
<evidence type="ECO:0000256" key="2">
    <source>
        <dbReference type="ARBA" id="ARBA00006635"/>
    </source>
</evidence>
<feature type="domain" description="RRM" evidence="7">
    <location>
        <begin position="109"/>
        <end position="186"/>
    </location>
</feature>
<sequence length="360" mass="39105">METEGSQSSLSNTDSPHDPCKMFIGGLSWQTTQEGLKEYFCKYGEVKECMVMRDPVTKRSRGFGFVTFVDQAGVDKVLAQTRHELDSKTIDPKVAFPRRAQPKLVTRTKKIFVGGLSVNTTIEDVKQYFDQFGKVDDAMLMFDKTTNRHRGFGFVTFENEDVVEKVCEIHFHEINNKMVECKKAQPKEVMSPTGSARGRSRVMPYGMDAFMLGIGMLGYPGFQTATYTSRSYAGITPGYTYQFPGNHCTLPAAYTLSCLHTNTFYLNIFLSVSLAIPLTAYGPMAAAAAAAAVVRGSTPSRSAGFLGTSSPGPMADLYGTASQESAVSSYLSAASPAPSTGFSHSLGGPLIATAFTNGYH</sequence>
<dbReference type="PANTHER" id="PTHR48032">
    <property type="entry name" value="RNA-BINDING PROTEIN MUSASHI HOMOLOG RBP6"/>
    <property type="match status" value="1"/>
</dbReference>
<dbReference type="InterPro" id="IPR000504">
    <property type="entry name" value="RRM_dom"/>
</dbReference>
<evidence type="ECO:0000313" key="8">
    <source>
        <dbReference type="Ensembl" id="ENSATEP00000044554.2"/>
    </source>
</evidence>
<reference evidence="8" key="3">
    <citation type="submission" date="2025-09" db="UniProtKB">
        <authorList>
            <consortium name="Ensembl"/>
        </authorList>
    </citation>
    <scope>IDENTIFICATION</scope>
</reference>